<proteinExistence type="inferred from homology"/>
<dbReference type="PANTHER" id="PTHR10751">
    <property type="entry name" value="GUANYLATE BINDING PROTEIN"/>
    <property type="match status" value="1"/>
</dbReference>
<evidence type="ECO:0000256" key="2">
    <source>
        <dbReference type="ARBA" id="ARBA00023134"/>
    </source>
</evidence>
<dbReference type="InterPro" id="IPR015894">
    <property type="entry name" value="Guanylate-bd_N"/>
</dbReference>
<evidence type="ECO:0000313" key="6">
    <source>
        <dbReference type="EMBL" id="CAK8686374.1"/>
    </source>
</evidence>
<evidence type="ECO:0000256" key="3">
    <source>
        <dbReference type="PROSITE-ProRule" id="PRU01052"/>
    </source>
</evidence>
<dbReference type="Pfam" id="PF02263">
    <property type="entry name" value="GBP"/>
    <property type="match status" value="1"/>
</dbReference>
<dbReference type="InterPro" id="IPR027417">
    <property type="entry name" value="P-loop_NTPase"/>
</dbReference>
<evidence type="ECO:0000313" key="7">
    <source>
        <dbReference type="Proteomes" id="UP001642483"/>
    </source>
</evidence>
<name>A0ABP0G6F7_CLALP</name>
<keyword evidence="7" id="KW-1185">Reference proteome</keyword>
<dbReference type="Gene3D" id="3.40.50.300">
    <property type="entry name" value="P-loop containing nucleotide triphosphate hydrolases"/>
    <property type="match status" value="1"/>
</dbReference>
<evidence type="ECO:0000259" key="5">
    <source>
        <dbReference type="PROSITE" id="PS51715"/>
    </source>
</evidence>
<keyword evidence="1" id="KW-0547">Nucleotide-binding</keyword>
<protein>
    <recommendedName>
        <fullName evidence="5">GB1/RHD3-type G domain-containing protein</fullName>
    </recommendedName>
</protein>
<feature type="domain" description="GB1/RHD3-type G" evidence="5">
    <location>
        <begin position="39"/>
        <end position="288"/>
    </location>
</feature>
<keyword evidence="4" id="KW-0472">Membrane</keyword>
<sequence>MLISLPMALVNLIESEGGKPIQVKVDALKKVLCHPDAANIPVAIYSIAGPYGTGKSFLLNCLLHLLHQQFISSEDAVNVTNQRLENVFSTGDGLNATTEGIYITKQPYVIKTENKEYPLVALFLMDTQGLFDFTHDTGSSGVIAGLSMLMSSIQFINFQNKIDGHSIQYICKFAESAIPSDWNKKKGYALFQRMFFLVRDWIEKQDYTVGVEGGKKYLDLVQTRQKSDEHQDLVEFLKSHFNDELECSLLPRPGDIIENYTDGKQVCLIKDVGQKLMTIVKNLFESYFLPNNILPRKLGNSIYSGEELYEFLIDFADSVNTGKASLAESYLQCGHNMQMREKILLPCLVHYWRQMSDTIKSLRGTEFEPYWKIITQSELNEFHLKFEASALKKYSEMEKPGNKSFQERWKKKLETFLQQLLKEMKDDIEARKTYVNIINGFAAKLNEGVSLKSNKKIDEIAKEAVKTTIDDIKAKIPERFHRRFLQQLLDDLKMIHTQVAKKNRRNRIILAAGVTGIVGAALTAAIMFIPPVLALAVAAEASTAGIISGWIAGAGAGGMFMGATVSTIAIAFEEQAAIEDEVDQDSLENKNMFITLSDGSTKISIPRE</sequence>
<evidence type="ECO:0000256" key="1">
    <source>
        <dbReference type="ARBA" id="ARBA00022741"/>
    </source>
</evidence>
<feature type="transmembrane region" description="Helical" evidence="4">
    <location>
        <begin position="549"/>
        <end position="572"/>
    </location>
</feature>
<keyword evidence="4" id="KW-0812">Transmembrane</keyword>
<organism evidence="6 7">
    <name type="scientific">Clavelina lepadiformis</name>
    <name type="common">Light-bulb sea squirt</name>
    <name type="synonym">Ascidia lepadiformis</name>
    <dbReference type="NCBI Taxonomy" id="159417"/>
    <lineage>
        <taxon>Eukaryota</taxon>
        <taxon>Metazoa</taxon>
        <taxon>Chordata</taxon>
        <taxon>Tunicata</taxon>
        <taxon>Ascidiacea</taxon>
        <taxon>Aplousobranchia</taxon>
        <taxon>Clavelinidae</taxon>
        <taxon>Clavelina</taxon>
    </lineage>
</organism>
<comment type="caution">
    <text evidence="6">The sequence shown here is derived from an EMBL/GenBank/DDBJ whole genome shotgun (WGS) entry which is preliminary data.</text>
</comment>
<dbReference type="Proteomes" id="UP001642483">
    <property type="component" value="Unassembled WGS sequence"/>
</dbReference>
<feature type="transmembrane region" description="Helical" evidence="4">
    <location>
        <begin position="508"/>
        <end position="529"/>
    </location>
</feature>
<keyword evidence="4" id="KW-1133">Transmembrane helix</keyword>
<dbReference type="PROSITE" id="PS51715">
    <property type="entry name" value="G_GB1_RHD3"/>
    <property type="match status" value="1"/>
</dbReference>
<dbReference type="EMBL" id="CAWYQH010000102">
    <property type="protein sequence ID" value="CAK8686374.1"/>
    <property type="molecule type" value="Genomic_DNA"/>
</dbReference>
<comment type="similarity">
    <text evidence="3">Belongs to the TRAFAC class dynamin-like GTPase superfamily. GB1/RHD3 GTPase family.</text>
</comment>
<gene>
    <name evidence="6" type="ORF">CVLEPA_LOCUS18316</name>
</gene>
<dbReference type="SUPFAM" id="SSF52540">
    <property type="entry name" value="P-loop containing nucleoside triphosphate hydrolases"/>
    <property type="match status" value="1"/>
</dbReference>
<reference evidence="6 7" key="1">
    <citation type="submission" date="2024-02" db="EMBL/GenBank/DDBJ databases">
        <authorList>
            <person name="Daric V."/>
            <person name="Darras S."/>
        </authorList>
    </citation>
    <scope>NUCLEOTIDE SEQUENCE [LARGE SCALE GENOMIC DNA]</scope>
</reference>
<keyword evidence="2" id="KW-0342">GTP-binding</keyword>
<evidence type="ECO:0000256" key="4">
    <source>
        <dbReference type="SAM" id="Phobius"/>
    </source>
</evidence>
<dbReference type="InterPro" id="IPR030386">
    <property type="entry name" value="G_GB1_RHD3_dom"/>
</dbReference>
<accession>A0ABP0G6F7</accession>